<name>U5EPP4_9DIPT</name>
<dbReference type="AlphaFoldDB" id="U5EPP4"/>
<organism evidence="13">
    <name type="scientific">Corethrella appendiculata</name>
    <dbReference type="NCBI Taxonomy" id="1370023"/>
    <lineage>
        <taxon>Eukaryota</taxon>
        <taxon>Metazoa</taxon>
        <taxon>Ecdysozoa</taxon>
        <taxon>Arthropoda</taxon>
        <taxon>Hexapoda</taxon>
        <taxon>Insecta</taxon>
        <taxon>Pterygota</taxon>
        <taxon>Neoptera</taxon>
        <taxon>Endopterygota</taxon>
        <taxon>Diptera</taxon>
        <taxon>Nematocera</taxon>
        <taxon>Culicoidea</taxon>
        <taxon>Chaoboridae</taxon>
        <taxon>Corethrella</taxon>
    </lineage>
</organism>
<keyword evidence="5 10" id="KW-0521">NADP</keyword>
<dbReference type="GO" id="GO:0102965">
    <property type="term" value="F:alcohol-forming long-chain fatty acyl-CoA reductase activity"/>
    <property type="evidence" value="ECO:0007669"/>
    <property type="project" value="UniProtKB-EC"/>
</dbReference>
<keyword evidence="6 10" id="KW-1133">Transmembrane helix</keyword>
<evidence type="ECO:0000256" key="7">
    <source>
        <dbReference type="ARBA" id="ARBA00023098"/>
    </source>
</evidence>
<evidence type="ECO:0000256" key="9">
    <source>
        <dbReference type="ARBA" id="ARBA00052530"/>
    </source>
</evidence>
<dbReference type="PANTHER" id="PTHR11011">
    <property type="entry name" value="MALE STERILITY PROTEIN 2-RELATED"/>
    <property type="match status" value="1"/>
</dbReference>
<proteinExistence type="evidence at transcript level"/>
<feature type="domain" description="Thioester reductase (TE)" evidence="12">
    <location>
        <begin position="12"/>
        <end position="280"/>
    </location>
</feature>
<dbReference type="SUPFAM" id="SSF51735">
    <property type="entry name" value="NAD(P)-binding Rossmann-fold domains"/>
    <property type="match status" value="1"/>
</dbReference>
<accession>U5EPP4</accession>
<feature type="transmembrane region" description="Helical" evidence="10">
    <location>
        <begin position="462"/>
        <end position="483"/>
    </location>
</feature>
<dbReference type="Pfam" id="PF03015">
    <property type="entry name" value="Sterile"/>
    <property type="match status" value="1"/>
</dbReference>
<dbReference type="EC" id="1.2.1.84" evidence="10"/>
<dbReference type="CDD" id="cd05236">
    <property type="entry name" value="FAR-N_SDR_e"/>
    <property type="match status" value="1"/>
</dbReference>
<dbReference type="PANTHER" id="PTHR11011:SF24">
    <property type="entry name" value="FATTY ACYL-COA REDUCTASE"/>
    <property type="match status" value="1"/>
</dbReference>
<dbReference type="Pfam" id="PF07993">
    <property type="entry name" value="NAD_binding_4"/>
    <property type="match status" value="1"/>
</dbReference>
<dbReference type="CDD" id="cd09071">
    <property type="entry name" value="FAR_C"/>
    <property type="match status" value="1"/>
</dbReference>
<evidence type="ECO:0000256" key="6">
    <source>
        <dbReference type="ARBA" id="ARBA00022989"/>
    </source>
</evidence>
<evidence type="ECO:0000256" key="2">
    <source>
        <dbReference type="ARBA" id="ARBA00005928"/>
    </source>
</evidence>
<keyword evidence="3 10" id="KW-0444">Lipid biosynthesis</keyword>
<dbReference type="GO" id="GO:0035336">
    <property type="term" value="P:long-chain fatty-acyl-CoA metabolic process"/>
    <property type="evidence" value="ECO:0007669"/>
    <property type="project" value="TreeGrafter"/>
</dbReference>
<dbReference type="GO" id="GO:0080019">
    <property type="term" value="F:alcohol-forming very long-chain fatty acyl-CoA reductase activity"/>
    <property type="evidence" value="ECO:0007669"/>
    <property type="project" value="InterPro"/>
</dbReference>
<dbReference type="Gene3D" id="3.40.50.720">
    <property type="entry name" value="NAD(P)-binding Rossmann-like Domain"/>
    <property type="match status" value="1"/>
</dbReference>
<dbReference type="InterPro" id="IPR013120">
    <property type="entry name" value="FAR_NAD-bd"/>
</dbReference>
<evidence type="ECO:0000313" key="13">
    <source>
        <dbReference type="EMBL" id="JAB56234.1"/>
    </source>
</evidence>
<keyword evidence="4 10" id="KW-0812">Transmembrane</keyword>
<comment type="similarity">
    <text evidence="2 10">Belongs to the fatty acyl-CoA reductase family.</text>
</comment>
<dbReference type="InterPro" id="IPR026055">
    <property type="entry name" value="FAR"/>
</dbReference>
<comment type="catalytic activity">
    <reaction evidence="9 10">
        <text>a long-chain fatty acyl-CoA + 2 NADPH + 2 H(+) = a long-chain primary fatty alcohol + 2 NADP(+) + CoA</text>
        <dbReference type="Rhea" id="RHEA:52716"/>
        <dbReference type="ChEBI" id="CHEBI:15378"/>
        <dbReference type="ChEBI" id="CHEBI:57287"/>
        <dbReference type="ChEBI" id="CHEBI:57783"/>
        <dbReference type="ChEBI" id="CHEBI:58349"/>
        <dbReference type="ChEBI" id="CHEBI:77396"/>
        <dbReference type="ChEBI" id="CHEBI:83139"/>
        <dbReference type="EC" id="1.2.1.84"/>
    </reaction>
</comment>
<evidence type="ECO:0000259" key="11">
    <source>
        <dbReference type="Pfam" id="PF03015"/>
    </source>
</evidence>
<feature type="non-terminal residue" evidence="13">
    <location>
        <position position="1"/>
    </location>
</feature>
<evidence type="ECO:0000256" key="1">
    <source>
        <dbReference type="ARBA" id="ARBA00004141"/>
    </source>
</evidence>
<evidence type="ECO:0000256" key="8">
    <source>
        <dbReference type="ARBA" id="ARBA00023136"/>
    </source>
</evidence>
<dbReference type="EMBL" id="GANO01003637">
    <property type="protein sequence ID" value="JAB56234.1"/>
    <property type="molecule type" value="mRNA"/>
</dbReference>
<dbReference type="GO" id="GO:0005777">
    <property type="term" value="C:peroxisome"/>
    <property type="evidence" value="ECO:0007669"/>
    <property type="project" value="TreeGrafter"/>
</dbReference>
<comment type="function">
    <text evidence="10">Catalyzes the reduction of fatty acyl-CoA to fatty alcohols.</text>
</comment>
<keyword evidence="7 10" id="KW-0443">Lipid metabolism</keyword>
<evidence type="ECO:0000256" key="4">
    <source>
        <dbReference type="ARBA" id="ARBA00022692"/>
    </source>
</evidence>
<keyword evidence="8 10" id="KW-0472">Membrane</keyword>
<protein>
    <recommendedName>
        <fullName evidence="10">Fatty acyl-CoA reductase</fullName>
        <ecNumber evidence="10">1.2.1.84</ecNumber>
    </recommendedName>
</protein>
<sequence length="486" mass="56162">IPEFYSNSEIFITGGSGFIGRVLIEKLLRSCPDVKKIYILLRNKRGKNIYDRLESFLDVPLFKVLKTINPDYQDKLVPIAGDVSKLRLGISDGDIELMKNVSIIFHAAASVRFDDPLKEAILMNTRGTHEVIKFALNLKHLKVLLHTSTVFSNPLIFDVSEKIYPAPCDWRMAIKMAEMYDPELLNALSDKITNFYPNTYTFTKNLTEQICNDYRDKLSIVVYRPSIITSSEIEPIAGWVDNFNGPFGVFAGVSIGLIRTGNFSWDKLISTAPVDACVKGMIVSVWYENVSEKSSQTPLTIYNCAVDAQNSFTNQELINEGRKCYPEMPFTNVLWYPDGIKSYGNFHFYILNFFLHIVPAILFDSILKISRKKPFLVKTYRRIFNSFMSLQYFTTNEWNFQLDNYRSLENRLGETDRSSFCMKFPQTSKTEYFRNGTLGFRRYMFKEDDSTIPAAKRKYKRLFVIDLILKGIFVLLIVCILFKRLY</sequence>
<feature type="domain" description="Fatty acyl-CoA reductase C-terminal" evidence="11">
    <location>
        <begin position="355"/>
        <end position="447"/>
    </location>
</feature>
<evidence type="ECO:0000259" key="12">
    <source>
        <dbReference type="Pfam" id="PF07993"/>
    </source>
</evidence>
<dbReference type="InterPro" id="IPR033640">
    <property type="entry name" value="FAR_C"/>
</dbReference>
<dbReference type="FunFam" id="3.40.50.720:FF:000143">
    <property type="entry name" value="Fatty acyl-CoA reductase"/>
    <property type="match status" value="1"/>
</dbReference>
<evidence type="ECO:0000256" key="5">
    <source>
        <dbReference type="ARBA" id="ARBA00022857"/>
    </source>
</evidence>
<dbReference type="GO" id="GO:0016020">
    <property type="term" value="C:membrane"/>
    <property type="evidence" value="ECO:0007669"/>
    <property type="project" value="UniProtKB-SubCell"/>
</dbReference>
<dbReference type="InterPro" id="IPR036291">
    <property type="entry name" value="NAD(P)-bd_dom_sf"/>
</dbReference>
<evidence type="ECO:0000256" key="10">
    <source>
        <dbReference type="RuleBase" id="RU363097"/>
    </source>
</evidence>
<evidence type="ECO:0000256" key="3">
    <source>
        <dbReference type="ARBA" id="ARBA00022516"/>
    </source>
</evidence>
<reference evidence="13" key="1">
    <citation type="journal article" date="2014" name="Insect Biochem. Mol. Biol.">
        <title>An insight into the sialome of the frog biting fly, Corethrella appendiculata.</title>
        <authorList>
            <person name="Ribeiro J.M.C."/>
            <person name="Chagas A.C."/>
            <person name="Pham V.M."/>
            <person name="Lounibos L.P."/>
            <person name="Calvo E."/>
        </authorList>
    </citation>
    <scope>NUCLEOTIDE SEQUENCE</scope>
    <source>
        <tissue evidence="13">Salivary glands</tissue>
    </source>
</reference>
<comment type="subcellular location">
    <subcellularLocation>
        <location evidence="1">Membrane</location>
        <topology evidence="1">Multi-pass membrane protein</topology>
    </subcellularLocation>
</comment>
<keyword evidence="10" id="KW-0560">Oxidoreductase</keyword>